<keyword evidence="1" id="KW-1133">Transmembrane helix</keyword>
<protein>
    <submittedName>
        <fullName evidence="2">Uncharacterized protein</fullName>
    </submittedName>
</protein>
<evidence type="ECO:0000313" key="3">
    <source>
        <dbReference type="Proteomes" id="UP000076858"/>
    </source>
</evidence>
<reference evidence="2 3" key="1">
    <citation type="submission" date="2016-03" db="EMBL/GenBank/DDBJ databases">
        <title>EvidentialGene: Evidence-directed Construction of Genes on Genomes.</title>
        <authorList>
            <person name="Gilbert D.G."/>
            <person name="Choi J.-H."/>
            <person name="Mockaitis K."/>
            <person name="Colbourne J."/>
            <person name="Pfrender M."/>
        </authorList>
    </citation>
    <scope>NUCLEOTIDE SEQUENCE [LARGE SCALE GENOMIC DNA]</scope>
    <source>
        <strain evidence="2 3">Xinb3</strain>
        <tissue evidence="2">Complete organism</tissue>
    </source>
</reference>
<evidence type="ECO:0000256" key="1">
    <source>
        <dbReference type="SAM" id="Phobius"/>
    </source>
</evidence>
<proteinExistence type="predicted"/>
<dbReference type="AlphaFoldDB" id="A0A164WA01"/>
<sequence>MSLCSKLAKVGAKVTSSSITPPRHAYMCTIGSRWSSSPAASTTVSQSPRRARRYILFYFVFCFFFSFHYIF</sequence>
<evidence type="ECO:0000313" key="2">
    <source>
        <dbReference type="EMBL" id="KZS13089.1"/>
    </source>
</evidence>
<keyword evidence="1" id="KW-0812">Transmembrane</keyword>
<keyword evidence="3" id="KW-1185">Reference proteome</keyword>
<name>A0A164WA01_9CRUS</name>
<gene>
    <name evidence="2" type="ORF">APZ42_021830</name>
</gene>
<comment type="caution">
    <text evidence="2">The sequence shown here is derived from an EMBL/GenBank/DDBJ whole genome shotgun (WGS) entry which is preliminary data.</text>
</comment>
<dbReference type="EMBL" id="LRGB01001274">
    <property type="protein sequence ID" value="KZS13089.1"/>
    <property type="molecule type" value="Genomic_DNA"/>
</dbReference>
<keyword evidence="1" id="KW-0472">Membrane</keyword>
<feature type="transmembrane region" description="Helical" evidence="1">
    <location>
        <begin position="54"/>
        <end position="70"/>
    </location>
</feature>
<accession>A0A164WA01</accession>
<dbReference type="Proteomes" id="UP000076858">
    <property type="component" value="Unassembled WGS sequence"/>
</dbReference>
<organism evidence="2 3">
    <name type="scientific">Daphnia magna</name>
    <dbReference type="NCBI Taxonomy" id="35525"/>
    <lineage>
        <taxon>Eukaryota</taxon>
        <taxon>Metazoa</taxon>
        <taxon>Ecdysozoa</taxon>
        <taxon>Arthropoda</taxon>
        <taxon>Crustacea</taxon>
        <taxon>Branchiopoda</taxon>
        <taxon>Diplostraca</taxon>
        <taxon>Cladocera</taxon>
        <taxon>Anomopoda</taxon>
        <taxon>Daphniidae</taxon>
        <taxon>Daphnia</taxon>
    </lineage>
</organism>